<protein>
    <recommendedName>
        <fullName evidence="3">Glutaredoxin family protein</fullName>
    </recommendedName>
</protein>
<dbReference type="PROSITE" id="PS51354">
    <property type="entry name" value="GLUTAREDOXIN_2"/>
    <property type="match status" value="1"/>
</dbReference>
<dbReference type="Proteomes" id="UP000656813">
    <property type="component" value="Unassembled WGS sequence"/>
</dbReference>
<dbReference type="PANTHER" id="PTHR33558">
    <property type="entry name" value="GLUTAREDOXIN-LIKE PROTEIN C5ORF63 HOMOLOG"/>
    <property type="match status" value="1"/>
</dbReference>
<dbReference type="InterPro" id="IPR036249">
    <property type="entry name" value="Thioredoxin-like_sf"/>
</dbReference>
<dbReference type="InterPro" id="IPR008554">
    <property type="entry name" value="Glutaredoxin-like"/>
</dbReference>
<dbReference type="SUPFAM" id="SSF52833">
    <property type="entry name" value="Thioredoxin-like"/>
    <property type="match status" value="1"/>
</dbReference>
<sequence>MRAEPRIHLYSKARCPLCDEAKELLEMLCEAHQLTYEEIDIYSDDRLLEQYQLMIPVVAVNGKVVAAGRVSVADIEEALLPFLTQDK</sequence>
<dbReference type="PANTHER" id="PTHR33558:SF1">
    <property type="entry name" value="GLUTAREDOXIN-LIKE PROTEIN C5ORF63 HOMOLOG"/>
    <property type="match status" value="1"/>
</dbReference>
<accession>A0A8J3EKK2</accession>
<reference evidence="1" key="2">
    <citation type="submission" date="2020-09" db="EMBL/GenBank/DDBJ databases">
        <authorList>
            <person name="Sun Q."/>
            <person name="Zhou Y."/>
        </authorList>
    </citation>
    <scope>NUCLEOTIDE SEQUENCE</scope>
    <source>
        <strain evidence="1">CGMCC 1.12777</strain>
    </source>
</reference>
<organism evidence="1 2">
    <name type="scientific">Pullulanibacillus pueri</name>
    <dbReference type="NCBI Taxonomy" id="1437324"/>
    <lineage>
        <taxon>Bacteria</taxon>
        <taxon>Bacillati</taxon>
        <taxon>Bacillota</taxon>
        <taxon>Bacilli</taxon>
        <taxon>Bacillales</taxon>
        <taxon>Sporolactobacillaceae</taxon>
        <taxon>Pullulanibacillus</taxon>
    </lineage>
</organism>
<gene>
    <name evidence="1" type="ORF">GCM10007096_05910</name>
</gene>
<keyword evidence="2" id="KW-1185">Reference proteome</keyword>
<proteinExistence type="predicted"/>
<evidence type="ECO:0000313" key="2">
    <source>
        <dbReference type="Proteomes" id="UP000656813"/>
    </source>
</evidence>
<dbReference type="EMBL" id="BMFV01000002">
    <property type="protein sequence ID" value="GGH76048.1"/>
    <property type="molecule type" value="Genomic_DNA"/>
</dbReference>
<reference evidence="1" key="1">
    <citation type="journal article" date="2014" name="Int. J. Syst. Evol. Microbiol.">
        <title>Complete genome sequence of Corynebacterium casei LMG S-19264T (=DSM 44701T), isolated from a smear-ripened cheese.</title>
        <authorList>
            <consortium name="US DOE Joint Genome Institute (JGI-PGF)"/>
            <person name="Walter F."/>
            <person name="Albersmeier A."/>
            <person name="Kalinowski J."/>
            <person name="Ruckert C."/>
        </authorList>
    </citation>
    <scope>NUCLEOTIDE SEQUENCE</scope>
    <source>
        <strain evidence="1">CGMCC 1.12777</strain>
    </source>
</reference>
<dbReference type="AlphaFoldDB" id="A0A8J3EKK2"/>
<dbReference type="Pfam" id="PF05768">
    <property type="entry name" value="Glrx-like"/>
    <property type="match status" value="1"/>
</dbReference>
<evidence type="ECO:0000313" key="1">
    <source>
        <dbReference type="EMBL" id="GGH76048.1"/>
    </source>
</evidence>
<comment type="caution">
    <text evidence="1">The sequence shown here is derived from an EMBL/GenBank/DDBJ whole genome shotgun (WGS) entry which is preliminary data.</text>
</comment>
<dbReference type="InterPro" id="IPR052565">
    <property type="entry name" value="Glutaredoxin-like_YDR286C"/>
</dbReference>
<name>A0A8J3EKK2_9BACL</name>
<evidence type="ECO:0008006" key="3">
    <source>
        <dbReference type="Google" id="ProtNLM"/>
    </source>
</evidence>
<dbReference type="RefSeq" id="WP_188495897.1">
    <property type="nucleotide sequence ID" value="NZ_BMFV01000002.1"/>
</dbReference>
<dbReference type="Gene3D" id="3.40.30.10">
    <property type="entry name" value="Glutaredoxin"/>
    <property type="match status" value="1"/>
</dbReference>